<dbReference type="Gene3D" id="3.40.50.300">
    <property type="entry name" value="P-loop containing nucleotide triphosphate hydrolases"/>
    <property type="match status" value="1"/>
</dbReference>
<dbReference type="PANTHER" id="PTHR43776:SF7">
    <property type="entry name" value="D,D-DIPEPTIDE TRANSPORT ATP-BINDING PROTEIN DDPF-RELATED"/>
    <property type="match status" value="1"/>
</dbReference>
<keyword evidence="3" id="KW-0547">Nucleotide-binding</keyword>
<dbReference type="GO" id="GO:0005524">
    <property type="term" value="F:ATP binding"/>
    <property type="evidence" value="ECO:0007669"/>
    <property type="project" value="UniProtKB-KW"/>
</dbReference>
<dbReference type="Proteomes" id="UP001596074">
    <property type="component" value="Unassembled WGS sequence"/>
</dbReference>
<gene>
    <name evidence="6" type="ORF">ACFPZN_16190</name>
</gene>
<comment type="similarity">
    <text evidence="1">Belongs to the ABC transporter superfamily.</text>
</comment>
<evidence type="ECO:0000313" key="7">
    <source>
        <dbReference type="Proteomes" id="UP001596074"/>
    </source>
</evidence>
<comment type="caution">
    <text evidence="6">The sequence shown here is derived from an EMBL/GenBank/DDBJ whole genome shotgun (WGS) entry which is preliminary data.</text>
</comment>
<evidence type="ECO:0000313" key="6">
    <source>
        <dbReference type="EMBL" id="MFC5747169.1"/>
    </source>
</evidence>
<feature type="domain" description="ABC transporter" evidence="5">
    <location>
        <begin position="7"/>
        <end position="252"/>
    </location>
</feature>
<dbReference type="InterPro" id="IPR003439">
    <property type="entry name" value="ABC_transporter-like_ATP-bd"/>
</dbReference>
<dbReference type="CDD" id="cd03257">
    <property type="entry name" value="ABC_NikE_OppD_transporters"/>
    <property type="match status" value="1"/>
</dbReference>
<dbReference type="InterPro" id="IPR003593">
    <property type="entry name" value="AAA+_ATPase"/>
</dbReference>
<evidence type="ECO:0000256" key="2">
    <source>
        <dbReference type="ARBA" id="ARBA00022448"/>
    </source>
</evidence>
<keyword evidence="7" id="KW-1185">Reference proteome</keyword>
<dbReference type="EMBL" id="JBHSON010000020">
    <property type="protein sequence ID" value="MFC5747169.1"/>
    <property type="molecule type" value="Genomic_DNA"/>
</dbReference>
<dbReference type="InterPro" id="IPR050319">
    <property type="entry name" value="ABC_transp_ATP-bind"/>
</dbReference>
<sequence length="263" mass="28818">MALTPVIRVNEVVREFRRPRESPFGPRPVVRALDGVSFAVEPGEAYGIVGESGSGKSTLSRLILGLDRPTGGGVEFEGRPVLEVPARDLRSALQPVFQDPRSSLDPRMKVGAIIREPLEALRLDVDRAERVAEVLEMVRLPAAAAGRYPHEFSGGQRQRIAIARALAPRPRVLVADEPTSALDVGVRAQIVNLLLDLLDRLELTLVLVSHDLALVRHVTERVAVLRGGRLVEEGPTRAVLVDPEEEYTAQLIAATPAVTWRRR</sequence>
<dbReference type="InterPro" id="IPR017871">
    <property type="entry name" value="ABC_transporter-like_CS"/>
</dbReference>
<accession>A0ABW0ZV33</accession>
<dbReference type="PROSITE" id="PS00211">
    <property type="entry name" value="ABC_TRANSPORTER_1"/>
    <property type="match status" value="1"/>
</dbReference>
<keyword evidence="4 6" id="KW-0067">ATP-binding</keyword>
<dbReference type="PANTHER" id="PTHR43776">
    <property type="entry name" value="TRANSPORT ATP-BINDING PROTEIN"/>
    <property type="match status" value="1"/>
</dbReference>
<dbReference type="RefSeq" id="WP_378282789.1">
    <property type="nucleotide sequence ID" value="NZ_JBHSON010000020.1"/>
</dbReference>
<reference evidence="7" key="1">
    <citation type="journal article" date="2019" name="Int. J. Syst. Evol. Microbiol.">
        <title>The Global Catalogue of Microorganisms (GCM) 10K type strain sequencing project: providing services to taxonomists for standard genome sequencing and annotation.</title>
        <authorList>
            <consortium name="The Broad Institute Genomics Platform"/>
            <consortium name="The Broad Institute Genome Sequencing Center for Infectious Disease"/>
            <person name="Wu L."/>
            <person name="Ma J."/>
        </authorList>
    </citation>
    <scope>NUCLEOTIDE SEQUENCE [LARGE SCALE GENOMIC DNA]</scope>
    <source>
        <strain evidence="7">KCTC 42087</strain>
    </source>
</reference>
<dbReference type="SMART" id="SM00382">
    <property type="entry name" value="AAA"/>
    <property type="match status" value="1"/>
</dbReference>
<name>A0ABW0ZV33_9ACTN</name>
<dbReference type="InterPro" id="IPR027417">
    <property type="entry name" value="P-loop_NTPase"/>
</dbReference>
<dbReference type="Pfam" id="PF00005">
    <property type="entry name" value="ABC_tran"/>
    <property type="match status" value="1"/>
</dbReference>
<protein>
    <submittedName>
        <fullName evidence="6">ABC transporter ATP-binding protein</fullName>
    </submittedName>
</protein>
<evidence type="ECO:0000256" key="1">
    <source>
        <dbReference type="ARBA" id="ARBA00005417"/>
    </source>
</evidence>
<evidence type="ECO:0000256" key="3">
    <source>
        <dbReference type="ARBA" id="ARBA00022741"/>
    </source>
</evidence>
<evidence type="ECO:0000259" key="5">
    <source>
        <dbReference type="PROSITE" id="PS50893"/>
    </source>
</evidence>
<evidence type="ECO:0000256" key="4">
    <source>
        <dbReference type="ARBA" id="ARBA00022840"/>
    </source>
</evidence>
<dbReference type="SUPFAM" id="SSF52540">
    <property type="entry name" value="P-loop containing nucleoside triphosphate hydrolases"/>
    <property type="match status" value="1"/>
</dbReference>
<keyword evidence="2" id="KW-0813">Transport</keyword>
<dbReference type="PROSITE" id="PS50893">
    <property type="entry name" value="ABC_TRANSPORTER_2"/>
    <property type="match status" value="1"/>
</dbReference>
<proteinExistence type="inferred from homology"/>
<organism evidence="6 7">
    <name type="scientific">Actinomadura rugatobispora</name>
    <dbReference type="NCBI Taxonomy" id="1994"/>
    <lineage>
        <taxon>Bacteria</taxon>
        <taxon>Bacillati</taxon>
        <taxon>Actinomycetota</taxon>
        <taxon>Actinomycetes</taxon>
        <taxon>Streptosporangiales</taxon>
        <taxon>Thermomonosporaceae</taxon>
        <taxon>Actinomadura</taxon>
    </lineage>
</organism>